<accession>J0Q2S9</accession>
<dbReference type="EMBL" id="AILU01000023">
    <property type="protein sequence ID" value="EJF79361.1"/>
    <property type="molecule type" value="Genomic_DNA"/>
</dbReference>
<proteinExistence type="predicted"/>
<name>J0Q2S9_9HYPH</name>
<comment type="caution">
    <text evidence="1">The sequence shown here is derived from an EMBL/GenBank/DDBJ whole genome shotgun (WGS) entry which is preliminary data.</text>
</comment>
<protein>
    <submittedName>
        <fullName evidence="1">Uncharacterized protein</fullName>
    </submittedName>
</protein>
<organism evidence="1 2">
    <name type="scientific">Candidatus Bartonella washoeensis Sb944nv</name>
    <dbReference type="NCBI Taxonomy" id="1094563"/>
    <lineage>
        <taxon>Bacteria</taxon>
        <taxon>Pseudomonadati</taxon>
        <taxon>Pseudomonadota</taxon>
        <taxon>Alphaproteobacteria</taxon>
        <taxon>Hyphomicrobiales</taxon>
        <taxon>Bartonellaceae</taxon>
        <taxon>Bartonella</taxon>
    </lineage>
</organism>
<dbReference type="AlphaFoldDB" id="J0Q2S9"/>
<dbReference type="Proteomes" id="UP000008947">
    <property type="component" value="Unassembled WGS sequence"/>
</dbReference>
<reference evidence="1 2" key="1">
    <citation type="submission" date="2012-03" db="EMBL/GenBank/DDBJ databases">
        <title>The Genome Sequence of Bartonella washoensis Sb944nv.</title>
        <authorList>
            <consortium name="The Broad Institute Genome Sequencing Platform"/>
            <consortium name="The Broad Institute Genome Sequencing Center for Infectious Disease"/>
            <person name="Feldgarden M."/>
            <person name="Kirby J."/>
            <person name="Kosoy M."/>
            <person name="Birtles R."/>
            <person name="Probert W.S."/>
            <person name="Chiaraviglio L."/>
            <person name="Young S.K."/>
            <person name="Zeng Q."/>
            <person name="Gargeya S."/>
            <person name="Fitzgerald M."/>
            <person name="Haas B."/>
            <person name="Abouelleil A."/>
            <person name="Alvarado L."/>
            <person name="Arachchi H.M."/>
            <person name="Berlin A."/>
            <person name="Chapman S.B."/>
            <person name="Gearin G."/>
            <person name="Goldberg J."/>
            <person name="Griggs A."/>
            <person name="Gujja S."/>
            <person name="Hansen M."/>
            <person name="Heiman D."/>
            <person name="Howarth C."/>
            <person name="Larimer J."/>
            <person name="Lui A."/>
            <person name="MacDonald P.J.P."/>
            <person name="McCowen C."/>
            <person name="Montmayeur A."/>
            <person name="Murphy C."/>
            <person name="Neiman D."/>
            <person name="Pearson M."/>
            <person name="Priest M."/>
            <person name="Roberts A."/>
            <person name="Saif S."/>
            <person name="Shea T."/>
            <person name="Sisk P."/>
            <person name="Stolte C."/>
            <person name="Sykes S."/>
            <person name="Wortman J."/>
            <person name="Nusbaum C."/>
            <person name="Birren B."/>
        </authorList>
    </citation>
    <scope>NUCLEOTIDE SEQUENCE [LARGE SCALE GENOMIC DNA]</scope>
    <source>
        <strain evidence="1 2">Sb944nv</strain>
    </source>
</reference>
<sequence>MSGPDKKTHRICAHRKIVLRNYNKMPHTNASCAAVDTLKNFKQMIFFYRLKSLKAIPQYYLIQNQPLFQIKNTQKNIEQRKPKAKELHSQHHIITSSTDILSTLLLALFITHQQKQKRITLQQQYGHCPQDLPFVHVYGQAYVYDG</sequence>
<gene>
    <name evidence="1" type="ORF">MCQ_00902</name>
</gene>
<evidence type="ECO:0000313" key="2">
    <source>
        <dbReference type="Proteomes" id="UP000008947"/>
    </source>
</evidence>
<evidence type="ECO:0000313" key="1">
    <source>
        <dbReference type="EMBL" id="EJF79361.1"/>
    </source>
</evidence>
<dbReference type="HOGENOM" id="CLU_1773750_0_0_5"/>
<keyword evidence="2" id="KW-1185">Reference proteome</keyword>